<dbReference type="Gene3D" id="1.20.1260.10">
    <property type="match status" value="1"/>
</dbReference>
<reference evidence="2 3" key="1">
    <citation type="submission" date="2007-08" db="EMBL/GenBank/DDBJ databases">
        <title>Complete sequence of Thermotoga lettingae TMO.</title>
        <authorList>
            <consortium name="US DOE Joint Genome Institute"/>
            <person name="Copeland A."/>
            <person name="Lucas S."/>
            <person name="Lapidus A."/>
            <person name="Barry K."/>
            <person name="Glavina del Rio T."/>
            <person name="Dalin E."/>
            <person name="Tice H."/>
            <person name="Pitluck S."/>
            <person name="Foster B."/>
            <person name="Bruce D."/>
            <person name="Schmutz J."/>
            <person name="Larimer F."/>
            <person name="Land M."/>
            <person name="Hauser L."/>
            <person name="Kyrpides N."/>
            <person name="Mikhailova N."/>
            <person name="Nelson K."/>
            <person name="Gogarten J.P."/>
            <person name="Noll K."/>
            <person name="Richardson P."/>
        </authorList>
    </citation>
    <scope>NUCLEOTIDE SEQUENCE [LARGE SCALE GENOMIC DNA]</scope>
    <source>
        <strain evidence="3">ATCC BAA-301 / DSM 14385 / NBRC 107922 / TMO</strain>
    </source>
</reference>
<dbReference type="SUPFAM" id="SSF47240">
    <property type="entry name" value="Ferritin-like"/>
    <property type="match status" value="1"/>
</dbReference>
<dbReference type="PANTHER" id="PTHR33531">
    <property type="entry name" value="RUBRERYTHRIN SUBFAMILY"/>
    <property type="match status" value="1"/>
</dbReference>
<organism evidence="2 3">
    <name type="scientific">Pseudothermotoga lettingae (strain ATCC BAA-301 / DSM 14385 / NBRC 107922 / TMO)</name>
    <name type="common">Thermotoga lettingae</name>
    <dbReference type="NCBI Taxonomy" id="416591"/>
    <lineage>
        <taxon>Bacteria</taxon>
        <taxon>Thermotogati</taxon>
        <taxon>Thermotogota</taxon>
        <taxon>Thermotogae</taxon>
        <taxon>Thermotogales</taxon>
        <taxon>Thermotogaceae</taxon>
        <taxon>Pseudothermotoga</taxon>
    </lineage>
</organism>
<accession>A8F5Q5</accession>
<name>A8F5Q5_PSELT</name>
<evidence type="ECO:0000313" key="2">
    <source>
        <dbReference type="EMBL" id="ABV33489.1"/>
    </source>
</evidence>
<dbReference type="InterPro" id="IPR003251">
    <property type="entry name" value="Rr_diiron-bd_dom"/>
</dbReference>
<feature type="domain" description="Rubrerythrin diiron-binding" evidence="1">
    <location>
        <begin position="6"/>
        <end position="144"/>
    </location>
</feature>
<dbReference type="STRING" id="416591.Tlet_0923"/>
<dbReference type="PANTHER" id="PTHR33531:SF7">
    <property type="entry name" value="HYPOTHETICAL MEMBRANE PROTEIN, CONSERVED"/>
    <property type="match status" value="1"/>
</dbReference>
<dbReference type="CDD" id="cd01045">
    <property type="entry name" value="Ferritin_like_AB"/>
    <property type="match status" value="1"/>
</dbReference>
<evidence type="ECO:0000259" key="1">
    <source>
        <dbReference type="Pfam" id="PF02915"/>
    </source>
</evidence>
<dbReference type="GO" id="GO:0046872">
    <property type="term" value="F:metal ion binding"/>
    <property type="evidence" value="ECO:0007669"/>
    <property type="project" value="InterPro"/>
</dbReference>
<dbReference type="AlphaFoldDB" id="A8F5Q5"/>
<evidence type="ECO:0000313" key="3">
    <source>
        <dbReference type="Proteomes" id="UP000002016"/>
    </source>
</evidence>
<keyword evidence="3" id="KW-1185">Reference proteome</keyword>
<sequence length="149" mass="17251">MVSLGDLLSIALKIEASGYEFYSNLSRQHSDSLQKFFSDLAEQERQHQEIFRKLIEDDKKKNASLSNWIEEETAGYLKSLADVSIFPNIEKMKTNMTSQDALNFAIGVEKDSIIFYSELIPYIEEEKQIIKEIIAEEKRHLMDLLSIKL</sequence>
<dbReference type="Pfam" id="PF02915">
    <property type="entry name" value="Rubrerythrin"/>
    <property type="match status" value="1"/>
</dbReference>
<dbReference type="InterPro" id="IPR012347">
    <property type="entry name" value="Ferritin-like"/>
</dbReference>
<dbReference type="KEGG" id="tle:Tlet_0923"/>
<dbReference type="Proteomes" id="UP000002016">
    <property type="component" value="Chromosome"/>
</dbReference>
<dbReference type="EMBL" id="CP000812">
    <property type="protein sequence ID" value="ABV33489.1"/>
    <property type="molecule type" value="Genomic_DNA"/>
</dbReference>
<proteinExistence type="predicted"/>
<protein>
    <submittedName>
        <fullName evidence="2">Rubrerythrin</fullName>
    </submittedName>
</protein>
<gene>
    <name evidence="2" type="ordered locus">Tlet_0923</name>
</gene>
<dbReference type="GO" id="GO:0016491">
    <property type="term" value="F:oxidoreductase activity"/>
    <property type="evidence" value="ECO:0007669"/>
    <property type="project" value="InterPro"/>
</dbReference>
<dbReference type="InterPro" id="IPR009078">
    <property type="entry name" value="Ferritin-like_SF"/>
</dbReference>
<dbReference type="OrthoDB" id="37405at2"/>
<dbReference type="eggNOG" id="COG1633">
    <property type="taxonomic scope" value="Bacteria"/>
</dbReference>
<dbReference type="RefSeq" id="WP_012002970.1">
    <property type="nucleotide sequence ID" value="NC_009828.1"/>
</dbReference>
<reference evidence="2 3" key="2">
    <citation type="journal article" date="2009" name="Proc. Natl. Acad. Sci. U.S.A.">
        <title>On the chimeric nature, thermophilic origin, and phylogenetic placement of the Thermotogales.</title>
        <authorList>
            <person name="Zhaxybayeva O."/>
            <person name="Swithers K.S."/>
            <person name="Lapierre P."/>
            <person name="Fournier G.P."/>
            <person name="Bickhart D.M."/>
            <person name="DeBoy R.T."/>
            <person name="Nelson K.E."/>
            <person name="Nesbo C.L."/>
            <person name="Doolittle W.F."/>
            <person name="Gogarten J.P."/>
            <person name="Noll K.M."/>
        </authorList>
    </citation>
    <scope>NUCLEOTIDE SEQUENCE [LARGE SCALE GENOMIC DNA]</scope>
    <source>
        <strain evidence="3">ATCC BAA-301 / DSM 14385 / NBRC 107922 / TMO</strain>
    </source>
</reference>
<dbReference type="HOGENOM" id="CLU_122749_1_0_0"/>